<sequence>MELFRALLGTLQQMITSAICEQLTVLTPAQVTMQPEVVVSKQAAPTLVMPRSEAVIESAQQPPA</sequence>
<name>A0AAW2JHD1_SESRA</name>
<organism evidence="1">
    <name type="scientific">Sesamum radiatum</name>
    <name type="common">Black benniseed</name>
    <dbReference type="NCBI Taxonomy" id="300843"/>
    <lineage>
        <taxon>Eukaryota</taxon>
        <taxon>Viridiplantae</taxon>
        <taxon>Streptophyta</taxon>
        <taxon>Embryophyta</taxon>
        <taxon>Tracheophyta</taxon>
        <taxon>Spermatophyta</taxon>
        <taxon>Magnoliopsida</taxon>
        <taxon>eudicotyledons</taxon>
        <taxon>Gunneridae</taxon>
        <taxon>Pentapetalae</taxon>
        <taxon>asterids</taxon>
        <taxon>lamiids</taxon>
        <taxon>Lamiales</taxon>
        <taxon>Pedaliaceae</taxon>
        <taxon>Sesamum</taxon>
    </lineage>
</organism>
<comment type="caution">
    <text evidence="1">The sequence shown here is derived from an EMBL/GenBank/DDBJ whole genome shotgun (WGS) entry which is preliminary data.</text>
</comment>
<evidence type="ECO:0000313" key="1">
    <source>
        <dbReference type="EMBL" id="KAL0294005.1"/>
    </source>
</evidence>
<dbReference type="AlphaFoldDB" id="A0AAW2JHD1"/>
<dbReference type="EMBL" id="JACGWJ010000240">
    <property type="protein sequence ID" value="KAL0294005.1"/>
    <property type="molecule type" value="Genomic_DNA"/>
</dbReference>
<gene>
    <name evidence="1" type="ORF">Sradi_6908400</name>
</gene>
<reference evidence="1" key="1">
    <citation type="submission" date="2020-06" db="EMBL/GenBank/DDBJ databases">
        <authorList>
            <person name="Li T."/>
            <person name="Hu X."/>
            <person name="Zhang T."/>
            <person name="Song X."/>
            <person name="Zhang H."/>
            <person name="Dai N."/>
            <person name="Sheng W."/>
            <person name="Hou X."/>
            <person name="Wei L."/>
        </authorList>
    </citation>
    <scope>NUCLEOTIDE SEQUENCE</scope>
    <source>
        <strain evidence="1">G02</strain>
        <tissue evidence="1">Leaf</tissue>
    </source>
</reference>
<accession>A0AAW2JHD1</accession>
<proteinExistence type="predicted"/>
<reference evidence="1" key="2">
    <citation type="journal article" date="2024" name="Plant">
        <title>Genomic evolution and insights into agronomic trait innovations of Sesamum species.</title>
        <authorList>
            <person name="Miao H."/>
            <person name="Wang L."/>
            <person name="Qu L."/>
            <person name="Liu H."/>
            <person name="Sun Y."/>
            <person name="Le M."/>
            <person name="Wang Q."/>
            <person name="Wei S."/>
            <person name="Zheng Y."/>
            <person name="Lin W."/>
            <person name="Duan Y."/>
            <person name="Cao H."/>
            <person name="Xiong S."/>
            <person name="Wang X."/>
            <person name="Wei L."/>
            <person name="Li C."/>
            <person name="Ma Q."/>
            <person name="Ju M."/>
            <person name="Zhao R."/>
            <person name="Li G."/>
            <person name="Mu C."/>
            <person name="Tian Q."/>
            <person name="Mei H."/>
            <person name="Zhang T."/>
            <person name="Gao T."/>
            <person name="Zhang H."/>
        </authorList>
    </citation>
    <scope>NUCLEOTIDE SEQUENCE</scope>
    <source>
        <strain evidence="1">G02</strain>
    </source>
</reference>
<protein>
    <submittedName>
        <fullName evidence="1">Uncharacterized protein</fullName>
    </submittedName>
</protein>